<protein>
    <submittedName>
        <fullName evidence="2">Uncharacterized protein</fullName>
    </submittedName>
</protein>
<sequence>MKKDKEDIKIKKRKDTKDLLNINSFINRSIEFNREHHNELDNISYWNLIRKYWFIILIVLLITILLIYKIIKLVI</sequence>
<proteinExistence type="predicted"/>
<dbReference type="Proteomes" id="UP000192356">
    <property type="component" value="Unassembled WGS sequence"/>
</dbReference>
<comment type="caution">
    <text evidence="2">The sequence shown here is derived from an EMBL/GenBank/DDBJ whole genome shotgun (WGS) entry which is preliminary data.</text>
</comment>
<accession>A0A1X0Q8U9</accession>
<feature type="transmembrane region" description="Helical" evidence="1">
    <location>
        <begin position="52"/>
        <end position="71"/>
    </location>
</feature>
<reference evidence="2 3" key="1">
    <citation type="journal article" date="2017" name="Environ. Microbiol.">
        <title>Decay of the glycolytic pathway and adaptation to intranuclear parasitism within Enterocytozoonidae microsporidia.</title>
        <authorList>
            <person name="Wiredu Boakye D."/>
            <person name="Jaroenlak P."/>
            <person name="Prachumwat A."/>
            <person name="Williams T.A."/>
            <person name="Bateman K.S."/>
            <person name="Itsathitphaisarn O."/>
            <person name="Sritunyalucksana K."/>
            <person name="Paszkiewicz K.H."/>
            <person name="Moore K.A."/>
            <person name="Stentiford G.D."/>
            <person name="Williams B.A."/>
        </authorList>
    </citation>
    <scope>NUCLEOTIDE SEQUENCE [LARGE SCALE GENOMIC DNA]</scope>
    <source>
        <strain evidence="2 3">GB1</strain>
    </source>
</reference>
<keyword evidence="1" id="KW-0472">Membrane</keyword>
<keyword evidence="1" id="KW-0812">Transmembrane</keyword>
<keyword evidence="1" id="KW-1133">Transmembrane helix</keyword>
<dbReference type="AlphaFoldDB" id="A0A1X0Q8U9"/>
<gene>
    <name evidence="2" type="ORF">HERIO_1869</name>
</gene>
<evidence type="ECO:0000313" key="2">
    <source>
        <dbReference type="EMBL" id="ORD96178.1"/>
    </source>
</evidence>
<evidence type="ECO:0000313" key="3">
    <source>
        <dbReference type="Proteomes" id="UP000192356"/>
    </source>
</evidence>
<dbReference type="VEuPathDB" id="MicrosporidiaDB:HERIO_1869"/>
<keyword evidence="3" id="KW-1185">Reference proteome</keyword>
<evidence type="ECO:0000256" key="1">
    <source>
        <dbReference type="SAM" id="Phobius"/>
    </source>
</evidence>
<organism evidence="2 3">
    <name type="scientific">Hepatospora eriocheir</name>
    <dbReference type="NCBI Taxonomy" id="1081669"/>
    <lineage>
        <taxon>Eukaryota</taxon>
        <taxon>Fungi</taxon>
        <taxon>Fungi incertae sedis</taxon>
        <taxon>Microsporidia</taxon>
        <taxon>Hepatosporidae</taxon>
        <taxon>Hepatospora</taxon>
    </lineage>
</organism>
<dbReference type="EMBL" id="LVKB01000119">
    <property type="protein sequence ID" value="ORD96178.1"/>
    <property type="molecule type" value="Genomic_DNA"/>
</dbReference>
<name>A0A1X0Q8U9_9MICR</name>
<dbReference type="VEuPathDB" id="MicrosporidiaDB:A0H76_2510"/>